<dbReference type="Proteomes" id="UP001055437">
    <property type="component" value="Chromosome"/>
</dbReference>
<evidence type="ECO:0000313" key="4">
    <source>
        <dbReference type="Proteomes" id="UP000280586"/>
    </source>
</evidence>
<protein>
    <submittedName>
        <fullName evidence="2">Uncharacterized protein</fullName>
    </submittedName>
</protein>
<reference evidence="2 4" key="1">
    <citation type="submission" date="2017-09" db="EMBL/GenBank/DDBJ databases">
        <authorList>
            <person name="Thomas P."/>
            <person name="Seyboldt C."/>
        </authorList>
    </citation>
    <scope>NUCLEOTIDE SEQUENCE [LARGE SCALE GENOMIC DNA]</scope>
    <source>
        <strain evidence="2 4">DSM 7534</strain>
    </source>
</reference>
<organism evidence="2 4">
    <name type="scientific">Clostridium septicum</name>
    <dbReference type="NCBI Taxonomy" id="1504"/>
    <lineage>
        <taxon>Bacteria</taxon>
        <taxon>Bacillati</taxon>
        <taxon>Bacillota</taxon>
        <taxon>Clostridia</taxon>
        <taxon>Eubacteriales</taxon>
        <taxon>Clostridiaceae</taxon>
        <taxon>Clostridium</taxon>
    </lineage>
</organism>
<accession>A0A9N7JJF6</accession>
<gene>
    <name evidence="2" type="ORF">CP523_00510</name>
    <name evidence="3" type="ORF">NH397_08800</name>
</gene>
<evidence type="ECO:0000313" key="3">
    <source>
        <dbReference type="EMBL" id="USR99602.1"/>
    </source>
</evidence>
<keyword evidence="5" id="KW-1185">Reference proteome</keyword>
<keyword evidence="1" id="KW-1133">Transmembrane helix</keyword>
<proteinExistence type="predicted"/>
<sequence>MKKNIKILKWIAGGIEAFLSIPILGASIILSLLWIPLAIMLALHITILVFCKKEDLPITGNILGIIASALGWVPFVGWIMHILTAIFVMIEASKIKFIEE</sequence>
<feature type="transmembrane region" description="Helical" evidence="1">
    <location>
        <begin position="21"/>
        <end position="50"/>
    </location>
</feature>
<dbReference type="OrthoDB" id="1925744at2"/>
<dbReference type="KEGG" id="csep:CP523_00510"/>
<dbReference type="GeneID" id="303559155"/>
<evidence type="ECO:0000313" key="2">
    <source>
        <dbReference type="EMBL" id="AYE33036.1"/>
    </source>
</evidence>
<reference evidence="3" key="2">
    <citation type="submission" date="2022-06" db="EMBL/GenBank/DDBJ databases">
        <authorList>
            <person name="Holder M.E."/>
            <person name="Ajami N.J."/>
            <person name="Petrosino J.F."/>
        </authorList>
    </citation>
    <scope>NUCLEOTIDE SEQUENCE</scope>
    <source>
        <strain evidence="3">RMA 8861</strain>
    </source>
</reference>
<keyword evidence="1" id="KW-0472">Membrane</keyword>
<dbReference type="RefSeq" id="WP_066676317.1">
    <property type="nucleotide sequence ID" value="NZ_CABMIZ010000015.1"/>
</dbReference>
<dbReference type="EMBL" id="CP023671">
    <property type="protein sequence ID" value="AYE33036.1"/>
    <property type="molecule type" value="Genomic_DNA"/>
</dbReference>
<dbReference type="AlphaFoldDB" id="A0A9N7JJF6"/>
<feature type="transmembrane region" description="Helical" evidence="1">
    <location>
        <begin position="62"/>
        <end position="90"/>
    </location>
</feature>
<evidence type="ECO:0000313" key="5">
    <source>
        <dbReference type="Proteomes" id="UP001055437"/>
    </source>
</evidence>
<evidence type="ECO:0000256" key="1">
    <source>
        <dbReference type="SAM" id="Phobius"/>
    </source>
</evidence>
<keyword evidence="1" id="KW-0812">Transmembrane</keyword>
<name>A0A9N7JJF6_CLOSE</name>
<dbReference type="Proteomes" id="UP000280586">
    <property type="component" value="Chromosome"/>
</dbReference>
<dbReference type="EMBL" id="CP099799">
    <property type="protein sequence ID" value="USR99602.1"/>
    <property type="molecule type" value="Genomic_DNA"/>
</dbReference>